<proteinExistence type="inferred from homology"/>
<evidence type="ECO:0000313" key="12">
    <source>
        <dbReference type="WBParaSite" id="Hba_02178"/>
    </source>
</evidence>
<sequence>MRNRIARGYYAFPPEEWDHVSQSTKDDIRSLLRTDPSERMTIHHLMQTPLVRGKKMITYELIRFLQFKGMVLEFKYLQVGNVLWYILKLEEVGRALEMMRLGNDPIFVKSPQASCNNLLARRRTAHMSIPRIQC</sequence>
<evidence type="ECO:0000256" key="2">
    <source>
        <dbReference type="ARBA" id="ARBA00012513"/>
    </source>
</evidence>
<dbReference type="GO" id="GO:0004674">
    <property type="term" value="F:protein serine/threonine kinase activity"/>
    <property type="evidence" value="ECO:0007669"/>
    <property type="project" value="UniProtKB-KW"/>
</dbReference>
<evidence type="ECO:0000256" key="1">
    <source>
        <dbReference type="ARBA" id="ARBA00006692"/>
    </source>
</evidence>
<keyword evidence="6" id="KW-0547">Nucleotide-binding</keyword>
<dbReference type="Gene3D" id="4.10.1170.10">
    <property type="entry name" value="MAP kinase activated protein kinase 2"/>
    <property type="match status" value="1"/>
</dbReference>
<accession>A0A1I7WBU2</accession>
<evidence type="ECO:0000256" key="4">
    <source>
        <dbReference type="ARBA" id="ARBA00022553"/>
    </source>
</evidence>
<keyword evidence="5" id="KW-0808">Transferase</keyword>
<reference evidence="12" key="1">
    <citation type="submission" date="2016-11" db="UniProtKB">
        <authorList>
            <consortium name="WormBaseParasite"/>
        </authorList>
    </citation>
    <scope>IDENTIFICATION</scope>
</reference>
<keyword evidence="11" id="KW-1185">Reference proteome</keyword>
<protein>
    <recommendedName>
        <fullName evidence="2">non-specific serine/threonine protein kinase</fullName>
        <ecNumber evidence="2">2.7.11.1</ecNumber>
    </recommendedName>
</protein>
<keyword evidence="7" id="KW-0418">Kinase</keyword>
<dbReference type="InterPro" id="IPR027442">
    <property type="entry name" value="MAPKAPK_C"/>
</dbReference>
<dbReference type="Gene3D" id="1.10.510.10">
    <property type="entry name" value="Transferase(Phosphotransferase) domain 1"/>
    <property type="match status" value="1"/>
</dbReference>
<evidence type="ECO:0000256" key="10">
    <source>
        <dbReference type="ARBA" id="ARBA00048679"/>
    </source>
</evidence>
<dbReference type="EC" id="2.7.11.1" evidence="2"/>
<organism evidence="11 12">
    <name type="scientific">Heterorhabditis bacteriophora</name>
    <name type="common">Entomopathogenic nematode worm</name>
    <dbReference type="NCBI Taxonomy" id="37862"/>
    <lineage>
        <taxon>Eukaryota</taxon>
        <taxon>Metazoa</taxon>
        <taxon>Ecdysozoa</taxon>
        <taxon>Nematoda</taxon>
        <taxon>Chromadorea</taxon>
        <taxon>Rhabditida</taxon>
        <taxon>Rhabditina</taxon>
        <taxon>Rhabditomorpha</taxon>
        <taxon>Strongyloidea</taxon>
        <taxon>Heterorhabditidae</taxon>
        <taxon>Heterorhabditis</taxon>
    </lineage>
</organism>
<keyword evidence="8" id="KW-0067">ATP-binding</keyword>
<dbReference type="AlphaFoldDB" id="A0A1I7WBU2"/>
<dbReference type="SUPFAM" id="SSF56112">
    <property type="entry name" value="Protein kinase-like (PK-like)"/>
    <property type="match status" value="1"/>
</dbReference>
<dbReference type="Proteomes" id="UP000095283">
    <property type="component" value="Unplaced"/>
</dbReference>
<evidence type="ECO:0000256" key="3">
    <source>
        <dbReference type="ARBA" id="ARBA00022527"/>
    </source>
</evidence>
<keyword evidence="4" id="KW-0597">Phosphoprotein</keyword>
<dbReference type="GO" id="GO:0005524">
    <property type="term" value="F:ATP binding"/>
    <property type="evidence" value="ECO:0007669"/>
    <property type="project" value="UniProtKB-KW"/>
</dbReference>
<comment type="similarity">
    <text evidence="1">Belongs to the protein kinase superfamily. CAMK Ser/Thr protein kinase family.</text>
</comment>
<comment type="catalytic activity">
    <reaction evidence="9">
        <text>L-threonyl-[protein] + ATP = O-phospho-L-threonyl-[protein] + ADP + H(+)</text>
        <dbReference type="Rhea" id="RHEA:46608"/>
        <dbReference type="Rhea" id="RHEA-COMP:11060"/>
        <dbReference type="Rhea" id="RHEA-COMP:11605"/>
        <dbReference type="ChEBI" id="CHEBI:15378"/>
        <dbReference type="ChEBI" id="CHEBI:30013"/>
        <dbReference type="ChEBI" id="CHEBI:30616"/>
        <dbReference type="ChEBI" id="CHEBI:61977"/>
        <dbReference type="ChEBI" id="CHEBI:456216"/>
        <dbReference type="EC" id="2.7.11.1"/>
    </reaction>
</comment>
<evidence type="ECO:0000313" key="11">
    <source>
        <dbReference type="Proteomes" id="UP000095283"/>
    </source>
</evidence>
<name>A0A1I7WBU2_HETBA</name>
<evidence type="ECO:0000256" key="6">
    <source>
        <dbReference type="ARBA" id="ARBA00022741"/>
    </source>
</evidence>
<dbReference type="InterPro" id="IPR011009">
    <property type="entry name" value="Kinase-like_dom_sf"/>
</dbReference>
<evidence type="ECO:0000256" key="7">
    <source>
        <dbReference type="ARBA" id="ARBA00022777"/>
    </source>
</evidence>
<evidence type="ECO:0000256" key="9">
    <source>
        <dbReference type="ARBA" id="ARBA00047899"/>
    </source>
</evidence>
<dbReference type="WBParaSite" id="Hba_02178">
    <property type="protein sequence ID" value="Hba_02178"/>
    <property type="gene ID" value="Hba_02178"/>
</dbReference>
<comment type="catalytic activity">
    <reaction evidence="10">
        <text>L-seryl-[protein] + ATP = O-phospho-L-seryl-[protein] + ADP + H(+)</text>
        <dbReference type="Rhea" id="RHEA:17989"/>
        <dbReference type="Rhea" id="RHEA-COMP:9863"/>
        <dbReference type="Rhea" id="RHEA-COMP:11604"/>
        <dbReference type="ChEBI" id="CHEBI:15378"/>
        <dbReference type="ChEBI" id="CHEBI:29999"/>
        <dbReference type="ChEBI" id="CHEBI:30616"/>
        <dbReference type="ChEBI" id="CHEBI:83421"/>
        <dbReference type="ChEBI" id="CHEBI:456216"/>
        <dbReference type="EC" id="2.7.11.1"/>
    </reaction>
</comment>
<evidence type="ECO:0000256" key="8">
    <source>
        <dbReference type="ARBA" id="ARBA00022840"/>
    </source>
</evidence>
<keyword evidence="3" id="KW-0723">Serine/threonine-protein kinase</keyword>
<evidence type="ECO:0000256" key="5">
    <source>
        <dbReference type="ARBA" id="ARBA00022679"/>
    </source>
</evidence>